<dbReference type="EMBL" id="KV454007">
    <property type="protein sequence ID" value="ODQ44435.1"/>
    <property type="molecule type" value="Genomic_DNA"/>
</dbReference>
<sequence>PPITVSISMKTPLLYLGVLIVTLVVFSIYHRRSKIRSLQKLTSSSLFKPAYEVDESQITEYSLIAPTPTTDSTPALLYNDLKMLDGHDKLLKCSLVERAAESMRRIIKLKETEPSVMLLYTRGLIGDESFKRFKLQAKLQDAEMMEVAKEAEGYKQGWSRIIFANAQEVMMNQALRRRVGAINTRKE</sequence>
<dbReference type="PANTHER" id="PTHR28229:SF1">
    <property type="entry name" value="TRANSLOCATION PROTEIN SEC66"/>
    <property type="match status" value="1"/>
</dbReference>
<proteinExistence type="predicted"/>
<evidence type="ECO:0000313" key="2">
    <source>
        <dbReference type="EMBL" id="ODQ44435.1"/>
    </source>
</evidence>
<dbReference type="GeneID" id="30178987"/>
<dbReference type="GO" id="GO:0031207">
    <property type="term" value="C:Sec62/Sec63 complex"/>
    <property type="evidence" value="ECO:0007669"/>
    <property type="project" value="InterPro"/>
</dbReference>
<keyword evidence="3" id="KW-1185">Reference proteome</keyword>
<accession>A0A1E3NE74</accession>
<dbReference type="Pfam" id="PF09802">
    <property type="entry name" value="Sec66"/>
    <property type="match status" value="1"/>
</dbReference>
<dbReference type="OrthoDB" id="73168at2759"/>
<feature type="transmembrane region" description="Helical" evidence="1">
    <location>
        <begin position="12"/>
        <end position="30"/>
    </location>
</feature>
<dbReference type="InterPro" id="IPR018624">
    <property type="entry name" value="Sec66"/>
</dbReference>
<gene>
    <name evidence="2" type="ORF">PICMEDRAFT_23183</name>
</gene>
<dbReference type="Proteomes" id="UP000094455">
    <property type="component" value="Unassembled WGS sequence"/>
</dbReference>
<keyword evidence="1" id="KW-1133">Transmembrane helix</keyword>
<keyword evidence="1" id="KW-0812">Transmembrane</keyword>
<dbReference type="AlphaFoldDB" id="A0A1E3NE74"/>
<dbReference type="STRING" id="763406.A0A1E3NE74"/>
<evidence type="ECO:0000256" key="1">
    <source>
        <dbReference type="SAM" id="Phobius"/>
    </source>
</evidence>
<name>A0A1E3NE74_9ASCO</name>
<organism evidence="2 3">
    <name type="scientific">Pichia membranifaciens NRRL Y-2026</name>
    <dbReference type="NCBI Taxonomy" id="763406"/>
    <lineage>
        <taxon>Eukaryota</taxon>
        <taxon>Fungi</taxon>
        <taxon>Dikarya</taxon>
        <taxon>Ascomycota</taxon>
        <taxon>Saccharomycotina</taxon>
        <taxon>Pichiomycetes</taxon>
        <taxon>Pichiales</taxon>
        <taxon>Pichiaceae</taxon>
        <taxon>Pichia</taxon>
    </lineage>
</organism>
<dbReference type="RefSeq" id="XP_019015548.1">
    <property type="nucleotide sequence ID" value="XM_019162300.1"/>
</dbReference>
<evidence type="ECO:0008006" key="4">
    <source>
        <dbReference type="Google" id="ProtNLM"/>
    </source>
</evidence>
<dbReference type="PANTHER" id="PTHR28229">
    <property type="entry name" value="TRANSLOCATION PROTEIN SEC66"/>
    <property type="match status" value="1"/>
</dbReference>
<feature type="non-terminal residue" evidence="2">
    <location>
        <position position="1"/>
    </location>
</feature>
<dbReference type="GO" id="GO:0031204">
    <property type="term" value="P:post-translational protein targeting to membrane, translocation"/>
    <property type="evidence" value="ECO:0007669"/>
    <property type="project" value="InterPro"/>
</dbReference>
<feature type="non-terminal residue" evidence="2">
    <location>
        <position position="187"/>
    </location>
</feature>
<keyword evidence="1" id="KW-0472">Membrane</keyword>
<evidence type="ECO:0000313" key="3">
    <source>
        <dbReference type="Proteomes" id="UP000094455"/>
    </source>
</evidence>
<protein>
    <recommendedName>
        <fullName evidence="4">Translocation protein SEC66</fullName>
    </recommendedName>
</protein>
<reference evidence="2 3" key="1">
    <citation type="journal article" date="2016" name="Proc. Natl. Acad. Sci. U.S.A.">
        <title>Comparative genomics of biotechnologically important yeasts.</title>
        <authorList>
            <person name="Riley R."/>
            <person name="Haridas S."/>
            <person name="Wolfe K.H."/>
            <person name="Lopes M.R."/>
            <person name="Hittinger C.T."/>
            <person name="Goeker M."/>
            <person name="Salamov A.A."/>
            <person name="Wisecaver J.H."/>
            <person name="Long T.M."/>
            <person name="Calvey C.H."/>
            <person name="Aerts A.L."/>
            <person name="Barry K.W."/>
            <person name="Choi C."/>
            <person name="Clum A."/>
            <person name="Coughlan A.Y."/>
            <person name="Deshpande S."/>
            <person name="Douglass A.P."/>
            <person name="Hanson S.J."/>
            <person name="Klenk H.-P."/>
            <person name="LaButti K.M."/>
            <person name="Lapidus A."/>
            <person name="Lindquist E.A."/>
            <person name="Lipzen A.M."/>
            <person name="Meier-Kolthoff J.P."/>
            <person name="Ohm R.A."/>
            <person name="Otillar R.P."/>
            <person name="Pangilinan J.L."/>
            <person name="Peng Y."/>
            <person name="Rokas A."/>
            <person name="Rosa C.A."/>
            <person name="Scheuner C."/>
            <person name="Sibirny A.A."/>
            <person name="Slot J.C."/>
            <person name="Stielow J.B."/>
            <person name="Sun H."/>
            <person name="Kurtzman C.P."/>
            <person name="Blackwell M."/>
            <person name="Grigoriev I.V."/>
            <person name="Jeffries T.W."/>
        </authorList>
    </citation>
    <scope>NUCLEOTIDE SEQUENCE [LARGE SCALE GENOMIC DNA]</scope>
    <source>
        <strain evidence="2 3">NRRL Y-2026</strain>
    </source>
</reference>